<keyword evidence="2" id="KW-0812">Transmembrane</keyword>
<feature type="region of interest" description="Disordered" evidence="1">
    <location>
        <begin position="1"/>
        <end position="84"/>
    </location>
</feature>
<keyword evidence="2" id="KW-0472">Membrane</keyword>
<reference evidence="3" key="1">
    <citation type="journal article" date="2021" name="Nat. Microbiol.">
        <title>Cocultivation of an ultrasmall environmental parasitic bacterium with lytic ability against bacteria associated with wastewater foams.</title>
        <authorList>
            <person name="Batinovic S."/>
            <person name="Rose J.J.A."/>
            <person name="Ratcliffe J."/>
            <person name="Seviour R.J."/>
            <person name="Petrovski S."/>
        </authorList>
    </citation>
    <scope>NUCLEOTIDE SEQUENCE</scope>
    <source>
        <strain evidence="3">CON9</strain>
    </source>
</reference>
<feature type="compositionally biased region" description="Basic and acidic residues" evidence="1">
    <location>
        <begin position="16"/>
        <end position="48"/>
    </location>
</feature>
<proteinExistence type="predicted"/>
<name>A0ABX6IJ79_9ACTN</name>
<accession>A0ABX6IJ79</accession>
<sequence length="255" mass="26716">MTIDIGEGEGEADMESTEHDDNSHAESTRDESTHDGGTKDDSNTDARDNATVPADEGAADESTKGGPGKRTQSRRAATKPDRAPRSFRIGATTLVLGALVVVLAVAVGVLSYVVTDRGGTIDTMRSDAADTVHAEKVALDYATGAAQMDYNDLAAWNKRLTAGTSKELATKLTDAATAMEQVIVPLQWKSTSAPVSAKVKSQDGDIFVVAAFVSVNTKNAQAPDGVQSTASYTVTVDRSRKWLITDVGGVDAAVK</sequence>
<feature type="transmembrane region" description="Helical" evidence="2">
    <location>
        <begin position="89"/>
        <end position="114"/>
    </location>
</feature>
<dbReference type="RefSeq" id="WP_213244194.1">
    <property type="nucleotide sequence ID" value="NZ_CP045806.1"/>
</dbReference>
<keyword evidence="2" id="KW-1133">Transmembrane helix</keyword>
<evidence type="ECO:0008006" key="5">
    <source>
        <dbReference type="Google" id="ProtNLM"/>
    </source>
</evidence>
<gene>
    <name evidence="3" type="ORF">GII31_14805</name>
</gene>
<evidence type="ECO:0000256" key="2">
    <source>
        <dbReference type="SAM" id="Phobius"/>
    </source>
</evidence>
<organism evidence="3 4">
    <name type="scientific">Gordonia pseudamarae</name>
    <dbReference type="NCBI Taxonomy" id="2831662"/>
    <lineage>
        <taxon>Bacteria</taxon>
        <taxon>Bacillati</taxon>
        <taxon>Actinomycetota</taxon>
        <taxon>Actinomycetes</taxon>
        <taxon>Mycobacteriales</taxon>
        <taxon>Gordoniaceae</taxon>
        <taxon>Gordonia</taxon>
    </lineage>
</organism>
<protein>
    <recommendedName>
        <fullName evidence="5">Mce-associated membrane protein</fullName>
    </recommendedName>
</protein>
<evidence type="ECO:0000256" key="1">
    <source>
        <dbReference type="SAM" id="MobiDB-lite"/>
    </source>
</evidence>
<dbReference type="Proteomes" id="UP001059836">
    <property type="component" value="Chromosome"/>
</dbReference>
<dbReference type="EMBL" id="CP045809">
    <property type="protein sequence ID" value="QHN35947.1"/>
    <property type="molecule type" value="Genomic_DNA"/>
</dbReference>
<evidence type="ECO:0000313" key="4">
    <source>
        <dbReference type="Proteomes" id="UP001059836"/>
    </source>
</evidence>
<evidence type="ECO:0000313" key="3">
    <source>
        <dbReference type="EMBL" id="QHN35947.1"/>
    </source>
</evidence>
<feature type="compositionally biased region" description="Acidic residues" evidence="1">
    <location>
        <begin position="1"/>
        <end position="15"/>
    </location>
</feature>
<keyword evidence="4" id="KW-1185">Reference proteome</keyword>